<feature type="region of interest" description="Disordered" evidence="5">
    <location>
        <begin position="700"/>
        <end position="759"/>
    </location>
</feature>
<evidence type="ECO:0000259" key="6">
    <source>
        <dbReference type="PROSITE" id="PS51722"/>
    </source>
</evidence>
<dbReference type="InterPro" id="IPR020568">
    <property type="entry name" value="Ribosomal_Su5_D2-typ_SF"/>
</dbReference>
<dbReference type="InterPro" id="IPR035647">
    <property type="entry name" value="EFG_III/V"/>
</dbReference>
<dbReference type="InterPro" id="IPR005517">
    <property type="entry name" value="Transl_elong_EFG/EF2_IV"/>
</dbReference>
<dbReference type="CDD" id="cd03711">
    <property type="entry name" value="Tet_C"/>
    <property type="match status" value="1"/>
</dbReference>
<comment type="caution">
    <text evidence="7">The sequence shown here is derived from an EMBL/GenBank/DDBJ whole genome shotgun (WGS) entry which is preliminary data.</text>
</comment>
<gene>
    <name evidence="7" type="ORF">IAB28_02805</name>
</gene>
<feature type="compositionally biased region" description="Basic and acidic residues" evidence="5">
    <location>
        <begin position="178"/>
        <end position="200"/>
    </location>
</feature>
<evidence type="ECO:0000256" key="4">
    <source>
        <dbReference type="ARBA" id="ARBA00023251"/>
    </source>
</evidence>
<dbReference type="GO" id="GO:0003924">
    <property type="term" value="F:GTPase activity"/>
    <property type="evidence" value="ECO:0007669"/>
    <property type="project" value="InterPro"/>
</dbReference>
<dbReference type="Pfam" id="PF03764">
    <property type="entry name" value="EFG_IV"/>
    <property type="match status" value="1"/>
</dbReference>
<evidence type="ECO:0000256" key="1">
    <source>
        <dbReference type="ARBA" id="ARBA00022741"/>
    </source>
</evidence>
<dbReference type="Pfam" id="PF00009">
    <property type="entry name" value="GTP_EFTU"/>
    <property type="match status" value="1"/>
</dbReference>
<dbReference type="EMBL" id="DVGC01000013">
    <property type="protein sequence ID" value="HIR04878.1"/>
    <property type="molecule type" value="Genomic_DNA"/>
</dbReference>
<dbReference type="InterPro" id="IPR035650">
    <property type="entry name" value="Tet_C"/>
</dbReference>
<keyword evidence="3" id="KW-0342">GTP-binding</keyword>
<dbReference type="Pfam" id="PF00679">
    <property type="entry name" value="EFG_C"/>
    <property type="match status" value="1"/>
</dbReference>
<feature type="region of interest" description="Disordered" evidence="5">
    <location>
        <begin position="774"/>
        <end position="817"/>
    </location>
</feature>
<feature type="region of interest" description="Disordered" evidence="5">
    <location>
        <begin position="997"/>
        <end position="1030"/>
    </location>
</feature>
<dbReference type="InterPro" id="IPR009000">
    <property type="entry name" value="Transl_B-barrel_sf"/>
</dbReference>
<sequence>MENISENKKTARKSRVSKESCIGILAHVDAGKTTLSEAILFLSGKIRRQGRVDNRDAYLDTYELERARGITIFSKQAVFSLGDRNVTLVDTPGHVDFSAEMERTLRILDYAILVINGSDGVQGHTETLWRLLNRYQIPVFLFVNKMDLAGCDKEQLLLDLKRRLDGAVVDFTGIGTETDGKHRPVSEKRTGTPGEDGMRDSEEENLAVPAGEDDRLEEIATCSEEILDEYLEHGTVKVSKVRQAIRERKLFPCYFGSALKLTGVEEFLQGFLAFSLSPSYPEQYGARVFKISRDELGNRLTHLKITGGSLKVKDGVDGADGEKVNQIRIYSGAKFDSVPEAGAGTICAVTGPVSTRPGQGLGFEAEAESPLLEPVLTYEILLPAGTDAHVMLKNLRILEEEEPQLHIAWNESLGEIQAQVMGDVQMEILKSQVMERFGVEIGFGSGNIVYKETILKTVEGVGHYEPLRHYAEVHLLMEPLETGSGLVFDADCSEDMLDRNWQRLILTHLEEKRHRGVLTGSEITDMKITLIAGRAHIKHTEGGDFRQATYRAVRQGLKEAGCRLLEPFYGFRLEIPQENLGRAMADIERMQGKFDAPVTQGDTAVLTGTAPVSEMRDYQREMVSYTRGRGRLSLRLSGYGPCHNEEEVVARIGYDFDSDLQDPAGSVFCSHGAGFLVPWNEAKQHMHVESDFARRQAIEARSRRDGQENSRTSVNGRTWESTGMPGISGEAGGSGSALTNQNSGAERSRTAAGGGQASVASSYAMDKELEEIFNRTFGPPKRSLSGQESRRVIRAGGDGSRKRGRGSGTEEETAGADREGAGEYLLVDGYNIIFAWEELRELAETNIDGARHRLMDILSNYQGVRNGTLILVFDAYKVVGNTGEAHRYHNIHVIYTKEAETADQYIEKLAHQMGKKSRVTVATSDGLEQLIIRGQGCMLLSAEDLKEDVERVGRMVEEERAKLSGKGKNYLLSHADQETRSYLEQVRLGEAETGNCLEGAKTKRRLEGRKNNKNSRNKKPETGFSRPGCL</sequence>
<dbReference type="GO" id="GO:0005525">
    <property type="term" value="F:GTP binding"/>
    <property type="evidence" value="ECO:0007669"/>
    <property type="project" value="UniProtKB-KW"/>
</dbReference>
<dbReference type="SMART" id="SM00838">
    <property type="entry name" value="EFG_C"/>
    <property type="match status" value="1"/>
</dbReference>
<protein>
    <submittedName>
        <fullName evidence="7">TetM/TetW/TetO/TetS family tetracycline resistance ribosomal protection protein</fullName>
    </submittedName>
</protein>
<name>A0A9D1A324_9FIRM</name>
<feature type="region of interest" description="Disordered" evidence="5">
    <location>
        <begin position="178"/>
        <end position="208"/>
    </location>
</feature>
<evidence type="ECO:0000256" key="5">
    <source>
        <dbReference type="SAM" id="MobiDB-lite"/>
    </source>
</evidence>
<dbReference type="SMART" id="SM00889">
    <property type="entry name" value="EFG_IV"/>
    <property type="match status" value="1"/>
</dbReference>
<dbReference type="InterPro" id="IPR000795">
    <property type="entry name" value="T_Tr_GTP-bd_dom"/>
</dbReference>
<dbReference type="PANTHER" id="PTHR43261:SF1">
    <property type="entry name" value="RIBOSOME-RELEASING FACTOR 2, MITOCHONDRIAL"/>
    <property type="match status" value="1"/>
</dbReference>
<dbReference type="Gene3D" id="3.30.230.10">
    <property type="match status" value="1"/>
</dbReference>
<organism evidence="7 8">
    <name type="scientific">Candidatus Copromonas faecavium</name>
    <name type="common">nom. illeg.</name>
    <dbReference type="NCBI Taxonomy" id="2840740"/>
    <lineage>
        <taxon>Bacteria</taxon>
        <taxon>Bacillati</taxon>
        <taxon>Bacillota</taxon>
        <taxon>Clostridia</taxon>
        <taxon>Lachnospirales</taxon>
        <taxon>Lachnospiraceae</taxon>
        <taxon>Candidatus Copromonas (nom. illeg.)</taxon>
    </lineage>
</organism>
<dbReference type="SUPFAM" id="SSF54211">
    <property type="entry name" value="Ribosomal protein S5 domain 2-like"/>
    <property type="match status" value="1"/>
</dbReference>
<dbReference type="PROSITE" id="PS00301">
    <property type="entry name" value="G_TR_1"/>
    <property type="match status" value="1"/>
</dbReference>
<dbReference type="Gene3D" id="3.30.70.240">
    <property type="match status" value="1"/>
</dbReference>
<dbReference type="Proteomes" id="UP000824250">
    <property type="component" value="Unassembled WGS sequence"/>
</dbReference>
<keyword evidence="2" id="KW-0648">Protein biosynthesis</keyword>
<dbReference type="GO" id="GO:0046677">
    <property type="term" value="P:response to antibiotic"/>
    <property type="evidence" value="ECO:0007669"/>
    <property type="project" value="UniProtKB-KW"/>
</dbReference>
<dbReference type="InterPro" id="IPR014721">
    <property type="entry name" value="Ribsml_uS5_D2-typ_fold_subgr"/>
</dbReference>
<evidence type="ECO:0000313" key="8">
    <source>
        <dbReference type="Proteomes" id="UP000824250"/>
    </source>
</evidence>
<dbReference type="PRINTS" id="PR00315">
    <property type="entry name" value="ELONGATNFCT"/>
</dbReference>
<feature type="compositionally biased region" description="Basic residues" evidence="5">
    <location>
        <begin position="1002"/>
        <end position="1017"/>
    </location>
</feature>
<dbReference type="GO" id="GO:0006412">
    <property type="term" value="P:translation"/>
    <property type="evidence" value="ECO:0007669"/>
    <property type="project" value="UniProtKB-KW"/>
</dbReference>
<feature type="domain" description="Tr-type G" evidence="6">
    <location>
        <begin position="17"/>
        <end position="279"/>
    </location>
</feature>
<dbReference type="Gene3D" id="3.30.70.870">
    <property type="entry name" value="Elongation Factor G (Translational Gtpase), domain 3"/>
    <property type="match status" value="1"/>
</dbReference>
<dbReference type="InterPro" id="IPR031157">
    <property type="entry name" value="G_TR_CS"/>
</dbReference>
<keyword evidence="4" id="KW-0046">Antibiotic resistance</keyword>
<dbReference type="SUPFAM" id="SSF54980">
    <property type="entry name" value="EF-G C-terminal domain-like"/>
    <property type="match status" value="2"/>
</dbReference>
<reference evidence="7" key="2">
    <citation type="journal article" date="2021" name="PeerJ">
        <title>Extensive microbial diversity within the chicken gut microbiome revealed by metagenomics and culture.</title>
        <authorList>
            <person name="Gilroy R."/>
            <person name="Ravi A."/>
            <person name="Getino M."/>
            <person name="Pursley I."/>
            <person name="Horton D.L."/>
            <person name="Alikhan N.F."/>
            <person name="Baker D."/>
            <person name="Gharbi K."/>
            <person name="Hall N."/>
            <person name="Watson M."/>
            <person name="Adriaenssens E.M."/>
            <person name="Foster-Nyarko E."/>
            <person name="Jarju S."/>
            <person name="Secka A."/>
            <person name="Antonio M."/>
            <person name="Oren A."/>
            <person name="Chaudhuri R.R."/>
            <person name="La Ragione R."/>
            <person name="Hildebrand F."/>
            <person name="Pallen M.J."/>
        </authorList>
    </citation>
    <scope>NUCLEOTIDE SEQUENCE</scope>
    <source>
        <strain evidence="7">CHK180-2868</strain>
    </source>
</reference>
<dbReference type="PROSITE" id="PS51722">
    <property type="entry name" value="G_TR_2"/>
    <property type="match status" value="1"/>
</dbReference>
<accession>A0A9D1A324</accession>
<evidence type="ECO:0000313" key="7">
    <source>
        <dbReference type="EMBL" id="HIR04878.1"/>
    </source>
</evidence>
<dbReference type="AlphaFoldDB" id="A0A9D1A324"/>
<dbReference type="InterPro" id="IPR027417">
    <property type="entry name" value="P-loop_NTPase"/>
</dbReference>
<dbReference type="SUPFAM" id="SSF50447">
    <property type="entry name" value="Translation proteins"/>
    <property type="match status" value="1"/>
</dbReference>
<dbReference type="Gene3D" id="2.40.30.10">
    <property type="entry name" value="Translation factors"/>
    <property type="match status" value="1"/>
</dbReference>
<reference evidence="7" key="1">
    <citation type="submission" date="2020-10" db="EMBL/GenBank/DDBJ databases">
        <authorList>
            <person name="Gilroy R."/>
        </authorList>
    </citation>
    <scope>NUCLEOTIDE SEQUENCE</scope>
    <source>
        <strain evidence="7">CHK180-2868</strain>
    </source>
</reference>
<dbReference type="CDD" id="cd10912">
    <property type="entry name" value="PIN_YacP-like"/>
    <property type="match status" value="1"/>
</dbReference>
<dbReference type="NCBIfam" id="TIGR00231">
    <property type="entry name" value="small_GTP"/>
    <property type="match status" value="1"/>
</dbReference>
<keyword evidence="1" id="KW-0547">Nucleotide-binding</keyword>
<dbReference type="InterPro" id="IPR010298">
    <property type="entry name" value="YacP-like"/>
</dbReference>
<dbReference type="GO" id="GO:0032790">
    <property type="term" value="P:ribosome disassembly"/>
    <property type="evidence" value="ECO:0007669"/>
    <property type="project" value="TreeGrafter"/>
</dbReference>
<proteinExistence type="predicted"/>
<dbReference type="PANTHER" id="PTHR43261">
    <property type="entry name" value="TRANSLATION ELONGATION FACTOR G-RELATED"/>
    <property type="match status" value="1"/>
</dbReference>
<dbReference type="SUPFAM" id="SSF52540">
    <property type="entry name" value="P-loop containing nucleoside triphosphate hydrolases"/>
    <property type="match status" value="1"/>
</dbReference>
<dbReference type="InterPro" id="IPR005225">
    <property type="entry name" value="Small_GTP-bd"/>
</dbReference>
<feature type="compositionally biased region" description="Polar residues" evidence="5">
    <location>
        <begin position="709"/>
        <end position="721"/>
    </location>
</feature>
<dbReference type="Pfam" id="PF05991">
    <property type="entry name" value="NYN_YacP"/>
    <property type="match status" value="1"/>
</dbReference>
<dbReference type="PRINTS" id="PR01037">
    <property type="entry name" value="TCRTETOQM"/>
</dbReference>
<dbReference type="InterPro" id="IPR000640">
    <property type="entry name" value="EFG_V-like"/>
</dbReference>
<dbReference type="Gene3D" id="3.40.50.300">
    <property type="entry name" value="P-loop containing nucleotide triphosphate hydrolases"/>
    <property type="match status" value="1"/>
</dbReference>
<evidence type="ECO:0000256" key="2">
    <source>
        <dbReference type="ARBA" id="ARBA00022917"/>
    </source>
</evidence>
<evidence type="ECO:0000256" key="3">
    <source>
        <dbReference type="ARBA" id="ARBA00023134"/>
    </source>
</evidence>